<dbReference type="EMBL" id="FPKV01000003">
    <property type="protein sequence ID" value="SFZ93913.1"/>
    <property type="molecule type" value="Genomic_DNA"/>
</dbReference>
<reference evidence="1 2" key="1">
    <citation type="submission" date="2016-10" db="EMBL/GenBank/DDBJ databases">
        <authorList>
            <person name="de Groot N.N."/>
        </authorList>
    </citation>
    <scope>NUCLEOTIDE SEQUENCE [LARGE SCALE GENOMIC DNA]</scope>
    <source>
        <strain evidence="1 2">DSM 18180</strain>
    </source>
</reference>
<sequence length="30" mass="3395">MNTINHSLAYEIGYLLEGLDLEALIDNDML</sequence>
<proteinExistence type="predicted"/>
<gene>
    <name evidence="1" type="ORF">SAMN05428642_103413</name>
</gene>
<evidence type="ECO:0000313" key="1">
    <source>
        <dbReference type="EMBL" id="SFZ93913.1"/>
    </source>
</evidence>
<keyword evidence="2" id="KW-1185">Reference proteome</keyword>
<evidence type="ECO:0000313" key="2">
    <source>
        <dbReference type="Proteomes" id="UP000182544"/>
    </source>
</evidence>
<dbReference type="STRING" id="369401.SAMN05428642_103413"/>
<dbReference type="Proteomes" id="UP000182544">
    <property type="component" value="Unassembled WGS sequence"/>
</dbReference>
<protein>
    <submittedName>
        <fullName evidence="1">Uncharacterized protein</fullName>
    </submittedName>
</protein>
<dbReference type="AlphaFoldDB" id="A0A1K2IN93"/>
<name>A0A1K2IN93_9FLAO</name>
<organism evidence="1 2">
    <name type="scientific">Flaviramulus basaltis</name>
    <dbReference type="NCBI Taxonomy" id="369401"/>
    <lineage>
        <taxon>Bacteria</taxon>
        <taxon>Pseudomonadati</taxon>
        <taxon>Bacteroidota</taxon>
        <taxon>Flavobacteriia</taxon>
        <taxon>Flavobacteriales</taxon>
        <taxon>Flavobacteriaceae</taxon>
        <taxon>Flaviramulus</taxon>
    </lineage>
</organism>
<accession>A0A1K2IN93</accession>